<accession>A3ZSK4</accession>
<dbReference type="HOGENOM" id="CLU_1227965_0_0_0"/>
<dbReference type="Proteomes" id="UP000004358">
    <property type="component" value="Unassembled WGS sequence"/>
</dbReference>
<dbReference type="RefSeq" id="WP_002650898.1">
    <property type="nucleotide sequence ID" value="NZ_CH672376.1"/>
</dbReference>
<comment type="caution">
    <text evidence="1">The sequence shown here is derived from an EMBL/GenBank/DDBJ whole genome shotgun (WGS) entry which is preliminary data.</text>
</comment>
<evidence type="ECO:0000313" key="2">
    <source>
        <dbReference type="Proteomes" id="UP000004358"/>
    </source>
</evidence>
<dbReference type="STRING" id="314230.DSM3645_15000"/>
<protein>
    <submittedName>
        <fullName evidence="1">Uncharacterized protein</fullName>
    </submittedName>
</protein>
<gene>
    <name evidence="1" type="ORF">DSM3645_15000</name>
</gene>
<name>A3ZSK4_9BACT</name>
<sequence length="225" mass="25535">MNTEARPTVTRADEKLQDIKRWVRAPTTAFELWEKVFSSKERARLGGDFYAACAKGGAVKMWQQLHGCTDDRAVIDIAFAVNFLSSTHHQWLLKETGELLDAEAAFEDAIIHNDLVLNSVSREIYWKSKPIELDWSHEAKWAFIWELARHAKANQPIDRMTFGNNKASDYVSKTKSELKCQNGFPKDLAALIKPSGMGTQKLAIPAAQIRLFEHHVGGEIREWTP</sequence>
<dbReference type="eggNOG" id="COG0745">
    <property type="taxonomic scope" value="Bacteria"/>
</dbReference>
<dbReference type="OrthoDB" id="272977at2"/>
<proteinExistence type="predicted"/>
<dbReference type="AlphaFoldDB" id="A3ZSK4"/>
<reference evidence="1 2" key="1">
    <citation type="submission" date="2006-02" db="EMBL/GenBank/DDBJ databases">
        <authorList>
            <person name="Amann R."/>
            <person name="Ferriera S."/>
            <person name="Johnson J."/>
            <person name="Kravitz S."/>
            <person name="Halpern A."/>
            <person name="Remington K."/>
            <person name="Beeson K."/>
            <person name="Tran B."/>
            <person name="Rogers Y.-H."/>
            <person name="Friedman R."/>
            <person name="Venter J.C."/>
        </authorList>
    </citation>
    <scope>NUCLEOTIDE SEQUENCE [LARGE SCALE GENOMIC DNA]</scope>
    <source>
        <strain evidence="1 2">DSM 3645</strain>
    </source>
</reference>
<dbReference type="EMBL" id="AANZ01000008">
    <property type="protein sequence ID" value="EAQ80664.1"/>
    <property type="molecule type" value="Genomic_DNA"/>
</dbReference>
<organism evidence="1 2">
    <name type="scientific">Blastopirellula marina DSM 3645</name>
    <dbReference type="NCBI Taxonomy" id="314230"/>
    <lineage>
        <taxon>Bacteria</taxon>
        <taxon>Pseudomonadati</taxon>
        <taxon>Planctomycetota</taxon>
        <taxon>Planctomycetia</taxon>
        <taxon>Pirellulales</taxon>
        <taxon>Pirellulaceae</taxon>
        <taxon>Blastopirellula</taxon>
    </lineage>
</organism>
<evidence type="ECO:0000313" key="1">
    <source>
        <dbReference type="EMBL" id="EAQ80664.1"/>
    </source>
</evidence>